<keyword evidence="4" id="KW-1185">Reference proteome</keyword>
<dbReference type="Gene3D" id="1.10.10.10">
    <property type="entry name" value="Winged helix-like DNA-binding domain superfamily/Winged helix DNA-binding domain"/>
    <property type="match status" value="1"/>
</dbReference>
<feature type="region of interest" description="Disordered" evidence="1">
    <location>
        <begin position="1"/>
        <end position="33"/>
    </location>
</feature>
<dbReference type="InterPro" id="IPR036866">
    <property type="entry name" value="RibonucZ/Hydroxyglut_hydro"/>
</dbReference>
<dbReference type="Proteomes" id="UP001180715">
    <property type="component" value="Unassembled WGS sequence"/>
</dbReference>
<organism evidence="3 4">
    <name type="scientific">Pseudoglutamicibacter albus</name>
    <dbReference type="NCBI Taxonomy" id="98671"/>
    <lineage>
        <taxon>Bacteria</taxon>
        <taxon>Bacillati</taxon>
        <taxon>Actinomycetota</taxon>
        <taxon>Actinomycetes</taxon>
        <taxon>Micrococcales</taxon>
        <taxon>Micrococcaceae</taxon>
        <taxon>Pseudoglutamicibacter</taxon>
    </lineage>
</organism>
<evidence type="ECO:0000313" key="3">
    <source>
        <dbReference type="EMBL" id="MDR7294312.1"/>
    </source>
</evidence>
<dbReference type="SUPFAM" id="SSF56281">
    <property type="entry name" value="Metallo-hydrolase/oxidoreductase"/>
    <property type="match status" value="1"/>
</dbReference>
<dbReference type="Pfam" id="PF17778">
    <property type="entry name" value="WHD_BLACT"/>
    <property type="match status" value="1"/>
</dbReference>
<dbReference type="Gene3D" id="3.60.15.10">
    <property type="entry name" value="Ribonuclease Z/Hydroxyacylglutathione hydrolase-like"/>
    <property type="match status" value="1"/>
</dbReference>
<name>A0ABU1Z120_9MICC</name>
<dbReference type="InterPro" id="IPR036388">
    <property type="entry name" value="WH-like_DNA-bd_sf"/>
</dbReference>
<protein>
    <submittedName>
        <fullName evidence="3">Glyoxylase-like metal-dependent hydrolase (Beta-lactamase superfamily II)</fullName>
    </submittedName>
</protein>
<dbReference type="PANTHER" id="PTHR23131:SF0">
    <property type="entry name" value="ENDORIBONUCLEASE LACTB2"/>
    <property type="match status" value="1"/>
</dbReference>
<evidence type="ECO:0000259" key="2">
    <source>
        <dbReference type="SMART" id="SM00849"/>
    </source>
</evidence>
<evidence type="ECO:0000256" key="1">
    <source>
        <dbReference type="SAM" id="MobiDB-lite"/>
    </source>
</evidence>
<proteinExistence type="predicted"/>
<feature type="compositionally biased region" description="Low complexity" evidence="1">
    <location>
        <begin position="23"/>
        <end position="33"/>
    </location>
</feature>
<dbReference type="InterPro" id="IPR050662">
    <property type="entry name" value="Sec-metab_biosynth-thioest"/>
</dbReference>
<dbReference type="CDD" id="cd16278">
    <property type="entry name" value="metallo-hydrolase-like_MBL-fold"/>
    <property type="match status" value="1"/>
</dbReference>
<feature type="domain" description="Metallo-beta-lactamase" evidence="2">
    <location>
        <begin position="66"/>
        <end position="227"/>
    </location>
</feature>
<dbReference type="InterPro" id="IPR001279">
    <property type="entry name" value="Metallo-B-lactamas"/>
</dbReference>
<gene>
    <name evidence="3" type="ORF">J2S67_001580</name>
</gene>
<dbReference type="RefSeq" id="WP_310247935.1">
    <property type="nucleotide sequence ID" value="NZ_JAVDXX010000001.1"/>
</dbReference>
<sequence length="302" mass="31323">MNASENNPHAHGMHDAAAGPGGAVPVSTGDAAPDAVDTAPAGAVATPVEGVWMVQQDNPGPMTLDGTQSYWIPSQRGAIVVDPGEDDAQHQAALASHKVALILVTHRHPDHAGGLEGLRGLTGAPSRALSSDYCSEGQEPLTDGEIIDVPGAGLQLRVLATPGHTSDSISIVIESTPEARPLGVLTADTILGRGTTIIDHPDGRLTNYLDSLEKLETLGNIPALPAHAGFLPSVAETARKYLAHRRERLEQVRAAVHTLQERGEDATVSNVTDIVYADVDAGVRPAAEHTVSAQLAALEDGA</sequence>
<dbReference type="SMART" id="SM00849">
    <property type="entry name" value="Lactamase_B"/>
    <property type="match status" value="1"/>
</dbReference>
<dbReference type="EMBL" id="JAVDXX010000001">
    <property type="protein sequence ID" value="MDR7294312.1"/>
    <property type="molecule type" value="Genomic_DNA"/>
</dbReference>
<dbReference type="Pfam" id="PF00753">
    <property type="entry name" value="Lactamase_B"/>
    <property type="match status" value="1"/>
</dbReference>
<reference evidence="3" key="1">
    <citation type="submission" date="2023-07" db="EMBL/GenBank/DDBJ databases">
        <title>Sequencing the genomes of 1000 actinobacteria strains.</title>
        <authorList>
            <person name="Klenk H.-P."/>
        </authorList>
    </citation>
    <scope>NUCLEOTIDE SEQUENCE</scope>
    <source>
        <strain evidence="3">DSM 13068</strain>
    </source>
</reference>
<evidence type="ECO:0000313" key="4">
    <source>
        <dbReference type="Proteomes" id="UP001180715"/>
    </source>
</evidence>
<dbReference type="PANTHER" id="PTHR23131">
    <property type="entry name" value="ENDORIBONUCLEASE LACTB2"/>
    <property type="match status" value="1"/>
</dbReference>
<accession>A0ABU1Z120</accession>
<dbReference type="InterPro" id="IPR041516">
    <property type="entry name" value="LACTB2_WH"/>
</dbReference>
<comment type="caution">
    <text evidence="3">The sequence shown here is derived from an EMBL/GenBank/DDBJ whole genome shotgun (WGS) entry which is preliminary data.</text>
</comment>